<reference evidence="2 3" key="1">
    <citation type="submission" date="2017-01" db="EMBL/GenBank/DDBJ databases">
        <title>The cable genome- insights into the physiology and evolution of filamentous bacteria capable of sulfide oxidation via long distance electron transfer.</title>
        <authorList>
            <person name="Schreiber L."/>
            <person name="Bjerg J.T."/>
            <person name="Boggild A."/>
            <person name="Van De Vossenberg J."/>
            <person name="Meysman F."/>
            <person name="Nielsen L.P."/>
            <person name="Schramm A."/>
            <person name="Kjeldsen K.U."/>
        </authorList>
    </citation>
    <scope>NUCLEOTIDE SEQUENCE [LARGE SCALE GENOMIC DNA]</scope>
    <source>
        <strain evidence="2">MCF</strain>
    </source>
</reference>
<comment type="caution">
    <text evidence="2">The sequence shown here is derived from an EMBL/GenBank/DDBJ whole genome shotgun (WGS) entry which is preliminary data.</text>
</comment>
<dbReference type="EMBL" id="MTKO01000034">
    <property type="protein sequence ID" value="RWX47375.1"/>
    <property type="molecule type" value="Genomic_DNA"/>
</dbReference>
<dbReference type="AlphaFoldDB" id="A0A3S3QH48"/>
<dbReference type="Proteomes" id="UP000287853">
    <property type="component" value="Unassembled WGS sequence"/>
</dbReference>
<keyword evidence="1" id="KW-0812">Transmembrane</keyword>
<keyword evidence="3" id="KW-1185">Reference proteome</keyword>
<feature type="transmembrane region" description="Helical" evidence="1">
    <location>
        <begin position="12"/>
        <end position="38"/>
    </location>
</feature>
<accession>A0A3S3QH48</accession>
<evidence type="ECO:0000313" key="3">
    <source>
        <dbReference type="Proteomes" id="UP000287853"/>
    </source>
</evidence>
<organism evidence="2 3">
    <name type="scientific">Candidatus Electrothrix aarhusensis</name>
    <dbReference type="NCBI Taxonomy" id="1859131"/>
    <lineage>
        <taxon>Bacteria</taxon>
        <taxon>Pseudomonadati</taxon>
        <taxon>Thermodesulfobacteriota</taxon>
        <taxon>Desulfobulbia</taxon>
        <taxon>Desulfobulbales</taxon>
        <taxon>Desulfobulbaceae</taxon>
        <taxon>Candidatus Electrothrix</taxon>
    </lineage>
</organism>
<evidence type="ECO:0000313" key="2">
    <source>
        <dbReference type="EMBL" id="RWX47375.1"/>
    </source>
</evidence>
<gene>
    <name evidence="2" type="ORF">H206_00992</name>
</gene>
<proteinExistence type="predicted"/>
<name>A0A3S3QH48_9BACT</name>
<protein>
    <submittedName>
        <fullName evidence="2">ABC-2 type transport system permease protein</fullName>
    </submittedName>
</protein>
<keyword evidence="1" id="KW-0472">Membrane</keyword>
<sequence length="54" mass="6150">MSTLFRIARKEFGAFFSSPVAFIFLGTFLATTLFIFFLGGDFFLPQYNRTQGLV</sequence>
<keyword evidence="1" id="KW-1133">Transmembrane helix</keyword>
<evidence type="ECO:0000256" key="1">
    <source>
        <dbReference type="SAM" id="Phobius"/>
    </source>
</evidence>